<dbReference type="AlphaFoldDB" id="A0A9Q1H085"/>
<evidence type="ECO:0000256" key="1">
    <source>
        <dbReference type="SAM" id="MobiDB-lite"/>
    </source>
</evidence>
<dbReference type="PANTHER" id="PTHR47331:SF1">
    <property type="entry name" value="GAG-LIKE PROTEIN"/>
    <property type="match status" value="1"/>
</dbReference>
<reference evidence="2" key="1">
    <citation type="submission" date="2021-10" db="EMBL/GenBank/DDBJ databases">
        <title>Tropical sea cucumber genome reveals ecological adaptation and Cuvierian tubules defense mechanism.</title>
        <authorList>
            <person name="Chen T."/>
        </authorList>
    </citation>
    <scope>NUCLEOTIDE SEQUENCE</scope>
    <source>
        <strain evidence="2">Nanhai2018</strain>
        <tissue evidence="2">Muscle</tissue>
    </source>
</reference>
<organism evidence="2 3">
    <name type="scientific">Holothuria leucospilota</name>
    <name type="common">Black long sea cucumber</name>
    <name type="synonym">Mertensiothuria leucospilota</name>
    <dbReference type="NCBI Taxonomy" id="206669"/>
    <lineage>
        <taxon>Eukaryota</taxon>
        <taxon>Metazoa</taxon>
        <taxon>Echinodermata</taxon>
        <taxon>Eleutherozoa</taxon>
        <taxon>Echinozoa</taxon>
        <taxon>Holothuroidea</taxon>
        <taxon>Aspidochirotacea</taxon>
        <taxon>Aspidochirotida</taxon>
        <taxon>Holothuriidae</taxon>
        <taxon>Holothuria</taxon>
    </lineage>
</organism>
<dbReference type="EMBL" id="JAIZAY010000015">
    <property type="protein sequence ID" value="KAJ8028618.1"/>
    <property type="molecule type" value="Genomic_DNA"/>
</dbReference>
<evidence type="ECO:0000313" key="3">
    <source>
        <dbReference type="Proteomes" id="UP001152320"/>
    </source>
</evidence>
<comment type="caution">
    <text evidence="2">The sequence shown here is derived from an EMBL/GenBank/DDBJ whole genome shotgun (WGS) entry which is preliminary data.</text>
</comment>
<evidence type="ECO:0008006" key="4">
    <source>
        <dbReference type="Google" id="ProtNLM"/>
    </source>
</evidence>
<feature type="region of interest" description="Disordered" evidence="1">
    <location>
        <begin position="1"/>
        <end position="34"/>
    </location>
</feature>
<evidence type="ECO:0000313" key="2">
    <source>
        <dbReference type="EMBL" id="KAJ8028618.1"/>
    </source>
</evidence>
<proteinExistence type="predicted"/>
<dbReference type="PANTHER" id="PTHR47331">
    <property type="entry name" value="PHD-TYPE DOMAIN-CONTAINING PROTEIN"/>
    <property type="match status" value="1"/>
</dbReference>
<gene>
    <name evidence="2" type="ORF">HOLleu_30912</name>
</gene>
<dbReference type="Proteomes" id="UP001152320">
    <property type="component" value="Chromosome 15"/>
</dbReference>
<accession>A0A9Q1H085</accession>
<feature type="compositionally biased region" description="Polar residues" evidence="1">
    <location>
        <begin position="18"/>
        <end position="34"/>
    </location>
</feature>
<keyword evidence="3" id="KW-1185">Reference proteome</keyword>
<sequence>MVGKQNTPPTEGEFPENAGSTDNGSQRTNNSTYTGTYMSKGNEIALRTVPVIISNGSKEVKVNALLDDGSSQKYVNSNLCGELGLHGEMQEIVVSTLNGREERFTTQPVDIYVSPLHNSRRYKISLTTNNATGNLKPTQWARLSKDWEHLQDIDFPETTNKRHGVDVLIGVDNSELHTSIEERRGSPGEPVARLTPLGWTCVGPVTKNSRIIAGRTSLYANTFRCSEITDSTCEIIKRFWEVETVGLGKKKQNATLLRKRGPKKLCQMQ</sequence>
<name>A0A9Q1H085_HOLLE</name>
<protein>
    <recommendedName>
        <fullName evidence="4">Peptidase aspartic putative domain-containing protein</fullName>
    </recommendedName>
</protein>
<dbReference type="OrthoDB" id="10067250at2759"/>